<evidence type="ECO:0000259" key="4">
    <source>
        <dbReference type="PROSITE" id="PS50937"/>
    </source>
</evidence>
<dbReference type="eggNOG" id="COG0789">
    <property type="taxonomic scope" value="Bacteria"/>
</dbReference>
<evidence type="ECO:0000313" key="5">
    <source>
        <dbReference type="EMBL" id="KEO54647.1"/>
    </source>
</evidence>
<organism evidence="5 6">
    <name type="scientific">Thioclava indica</name>
    <dbReference type="NCBI Taxonomy" id="1353528"/>
    <lineage>
        <taxon>Bacteria</taxon>
        <taxon>Pseudomonadati</taxon>
        <taxon>Pseudomonadota</taxon>
        <taxon>Alphaproteobacteria</taxon>
        <taxon>Rhodobacterales</taxon>
        <taxon>Paracoccaceae</taxon>
        <taxon>Thioclava</taxon>
    </lineage>
</organism>
<feature type="domain" description="HTH merR-type" evidence="4">
    <location>
        <begin position="5"/>
        <end position="74"/>
    </location>
</feature>
<gene>
    <name evidence="5" type="ORF">DT23_18270</name>
</gene>
<dbReference type="SMART" id="SM00422">
    <property type="entry name" value="HTH_MERR"/>
    <property type="match status" value="1"/>
</dbReference>
<dbReference type="InterPro" id="IPR015358">
    <property type="entry name" value="Tscrpt_reg_MerR_DNA-bd"/>
</dbReference>
<dbReference type="PANTHER" id="PTHR30204:SF94">
    <property type="entry name" value="HEAVY METAL-DEPENDENT TRANSCRIPTIONAL REGULATOR HI_0293-RELATED"/>
    <property type="match status" value="1"/>
</dbReference>
<accession>A0A074JZA9</accession>
<evidence type="ECO:0000256" key="1">
    <source>
        <dbReference type="ARBA" id="ARBA00023015"/>
    </source>
</evidence>
<keyword evidence="6" id="KW-1185">Reference proteome</keyword>
<comment type="caution">
    <text evidence="5">The sequence shown here is derived from an EMBL/GenBank/DDBJ whole genome shotgun (WGS) entry which is preliminary data.</text>
</comment>
<dbReference type="EMBL" id="AUNB01000060">
    <property type="protein sequence ID" value="KEO54647.1"/>
    <property type="molecule type" value="Genomic_DNA"/>
</dbReference>
<dbReference type="PRINTS" id="PR00040">
    <property type="entry name" value="HTHMERR"/>
</dbReference>
<evidence type="ECO:0000256" key="3">
    <source>
        <dbReference type="ARBA" id="ARBA00023163"/>
    </source>
</evidence>
<dbReference type="InterPro" id="IPR000551">
    <property type="entry name" value="MerR-type_HTH_dom"/>
</dbReference>
<dbReference type="PROSITE" id="PS50937">
    <property type="entry name" value="HTH_MERR_2"/>
    <property type="match status" value="1"/>
</dbReference>
<sequence length="135" mass="14905">MNQNDFKIGDLARATGTKVVTIRYYEKIGLLPPPGRSPGNYRSYNKAALDRLRFIRRCRGLGFPLDQIRELLDLAADVARPCAEVDAITATHLQEVERKIADLKALAAELRQISQTCTGGGTISNCRILNAMTSD</sequence>
<dbReference type="Pfam" id="PF00376">
    <property type="entry name" value="MerR"/>
    <property type="match status" value="1"/>
</dbReference>
<dbReference type="Proteomes" id="UP000027471">
    <property type="component" value="Unassembled WGS sequence"/>
</dbReference>
<dbReference type="SUPFAM" id="SSF46955">
    <property type="entry name" value="Putative DNA-binding domain"/>
    <property type="match status" value="1"/>
</dbReference>
<dbReference type="PANTHER" id="PTHR30204">
    <property type="entry name" value="REDOX-CYCLING DRUG-SENSING TRANSCRIPTIONAL ACTIVATOR SOXR"/>
    <property type="match status" value="1"/>
</dbReference>
<dbReference type="InterPro" id="IPR047057">
    <property type="entry name" value="MerR_fam"/>
</dbReference>
<dbReference type="OrthoDB" id="9802944at2"/>
<name>A0A074JZA9_9RHOB</name>
<dbReference type="Gene3D" id="1.10.1660.10">
    <property type="match status" value="1"/>
</dbReference>
<dbReference type="InterPro" id="IPR009061">
    <property type="entry name" value="DNA-bd_dom_put_sf"/>
</dbReference>
<dbReference type="GO" id="GO:0003700">
    <property type="term" value="F:DNA-binding transcription factor activity"/>
    <property type="evidence" value="ECO:0007669"/>
    <property type="project" value="InterPro"/>
</dbReference>
<protein>
    <recommendedName>
        <fullName evidence="4">HTH merR-type domain-containing protein</fullName>
    </recommendedName>
</protein>
<evidence type="ECO:0000313" key="6">
    <source>
        <dbReference type="Proteomes" id="UP000027471"/>
    </source>
</evidence>
<dbReference type="STRING" id="1353528.DT23_18270"/>
<dbReference type="AlphaFoldDB" id="A0A074JZA9"/>
<dbReference type="CDD" id="cd04785">
    <property type="entry name" value="HTH_CadR-PbrR-like"/>
    <property type="match status" value="1"/>
</dbReference>
<dbReference type="RefSeq" id="WP_038132507.1">
    <property type="nucleotide sequence ID" value="NZ_AUNB01000060.1"/>
</dbReference>
<evidence type="ECO:0000256" key="2">
    <source>
        <dbReference type="ARBA" id="ARBA00023125"/>
    </source>
</evidence>
<keyword evidence="2" id="KW-0238">DNA-binding</keyword>
<keyword evidence="3" id="KW-0804">Transcription</keyword>
<proteinExistence type="predicted"/>
<reference evidence="5 6" key="1">
    <citation type="journal article" date="2015" name="Antonie Van Leeuwenhoek">
        <title>Thioclava indica sp. nov., isolated from surface seawater of the Indian Ocean.</title>
        <authorList>
            <person name="Liu Y."/>
            <person name="Lai Q."/>
            <person name="Du J."/>
            <person name="Xu H."/>
            <person name="Jiang L."/>
            <person name="Shao Z."/>
        </authorList>
    </citation>
    <scope>NUCLEOTIDE SEQUENCE [LARGE SCALE GENOMIC DNA]</scope>
    <source>
        <strain evidence="5 6">DT23-4</strain>
    </source>
</reference>
<dbReference type="GO" id="GO:0003677">
    <property type="term" value="F:DNA binding"/>
    <property type="evidence" value="ECO:0007669"/>
    <property type="project" value="UniProtKB-KW"/>
</dbReference>
<dbReference type="Pfam" id="PF09278">
    <property type="entry name" value="MerR-DNA-bind"/>
    <property type="match status" value="1"/>
</dbReference>
<keyword evidence="1" id="KW-0805">Transcription regulation</keyword>